<dbReference type="OrthoDB" id="8062037at2759"/>
<protein>
    <recommendedName>
        <fullName evidence="2">RING-type domain-containing protein</fullName>
    </recommendedName>
</protein>
<evidence type="ECO:0000313" key="4">
    <source>
        <dbReference type="Proteomes" id="UP000794436"/>
    </source>
</evidence>
<accession>A0A8K1C7G8</accession>
<comment type="caution">
    <text evidence="3">The sequence shown here is derived from an EMBL/GenBank/DDBJ whole genome shotgun (WGS) entry which is preliminary data.</text>
</comment>
<name>A0A8K1C7G8_PYTOL</name>
<dbReference type="PROSITE" id="PS50089">
    <property type="entry name" value="ZF_RING_2"/>
    <property type="match status" value="2"/>
</dbReference>
<dbReference type="PANTHER" id="PTHR14991">
    <property type="entry name" value="RING FINGER PROTEIN 32"/>
    <property type="match status" value="1"/>
</dbReference>
<keyword evidence="1" id="KW-0862">Zinc</keyword>
<organism evidence="3 4">
    <name type="scientific">Pythium oligandrum</name>
    <name type="common">Mycoparasitic fungus</name>
    <dbReference type="NCBI Taxonomy" id="41045"/>
    <lineage>
        <taxon>Eukaryota</taxon>
        <taxon>Sar</taxon>
        <taxon>Stramenopiles</taxon>
        <taxon>Oomycota</taxon>
        <taxon>Peronosporomycetes</taxon>
        <taxon>Pythiales</taxon>
        <taxon>Pythiaceae</taxon>
        <taxon>Pythium</taxon>
    </lineage>
</organism>
<dbReference type="SUPFAM" id="SSF57850">
    <property type="entry name" value="RING/U-box"/>
    <property type="match status" value="2"/>
</dbReference>
<keyword evidence="4" id="KW-1185">Reference proteome</keyword>
<keyword evidence="1" id="KW-0479">Metal-binding</keyword>
<dbReference type="SMART" id="SM00184">
    <property type="entry name" value="RING"/>
    <property type="match status" value="2"/>
</dbReference>
<sequence>MKRRTKRPEAGSYSRTLKEPSTIINAAALQDHLVRSMALNTLACRPKPLQRAAQVSLAKTQAQKDSRHESGMYVVQTQSARRSPAMMVPSSEYRKVWVEAPPPKLSRDDWERCENQALERGDVNHPCSICRESFGVQEQVILSCSHMFHLACIQSFERFLRTKQRVCPLCRKDNYQKRATVKGAVIHRDKCALRIQTMFRGFRERRRLDSLWHQFYRQGKGDPVRRRRFLANRIGKTTDRLVGAMRARDDSIDALLAEFDKTLSLSRQVFDPSQPQTDDDPSFPTRRGVDWLAVFEKARLRDERECPICINAFSVDMTNVTLLSCSHCFHHDCLHAFEDFNIYEVPLCPVCRASYQKQSWDQFRTSTIR</sequence>
<dbReference type="Pfam" id="PF13639">
    <property type="entry name" value="zf-RING_2"/>
    <property type="match status" value="2"/>
</dbReference>
<dbReference type="InterPro" id="IPR001841">
    <property type="entry name" value="Znf_RING"/>
</dbReference>
<dbReference type="PANTHER" id="PTHR14991:SF0">
    <property type="entry name" value="RING FINGER PROTEIN 32"/>
    <property type="match status" value="1"/>
</dbReference>
<dbReference type="AlphaFoldDB" id="A0A8K1C7G8"/>
<dbReference type="Gene3D" id="3.30.40.10">
    <property type="entry name" value="Zinc/RING finger domain, C3HC4 (zinc finger)"/>
    <property type="match status" value="2"/>
</dbReference>
<dbReference type="CDD" id="cd16678">
    <property type="entry name" value="RING-H2_RNF32_rpt2"/>
    <property type="match status" value="1"/>
</dbReference>
<evidence type="ECO:0000313" key="3">
    <source>
        <dbReference type="EMBL" id="TMW57432.1"/>
    </source>
</evidence>
<dbReference type="PROSITE" id="PS50096">
    <property type="entry name" value="IQ"/>
    <property type="match status" value="1"/>
</dbReference>
<dbReference type="InterPro" id="IPR042862">
    <property type="entry name" value="RNF32"/>
</dbReference>
<dbReference type="Proteomes" id="UP000794436">
    <property type="component" value="Unassembled WGS sequence"/>
</dbReference>
<evidence type="ECO:0000256" key="1">
    <source>
        <dbReference type="PROSITE-ProRule" id="PRU00175"/>
    </source>
</evidence>
<dbReference type="EMBL" id="SPLM01000144">
    <property type="protein sequence ID" value="TMW57432.1"/>
    <property type="molecule type" value="Genomic_DNA"/>
</dbReference>
<dbReference type="CDD" id="cd16677">
    <property type="entry name" value="RING-H2_RNF32_rpt1"/>
    <property type="match status" value="1"/>
</dbReference>
<feature type="domain" description="RING-type" evidence="2">
    <location>
        <begin position="306"/>
        <end position="352"/>
    </location>
</feature>
<feature type="domain" description="RING-type" evidence="2">
    <location>
        <begin position="127"/>
        <end position="171"/>
    </location>
</feature>
<reference evidence="3" key="1">
    <citation type="submission" date="2019-03" db="EMBL/GenBank/DDBJ databases">
        <title>Long read genome sequence of the mycoparasitic Pythium oligandrum ATCC 38472 isolated from sugarbeet rhizosphere.</title>
        <authorList>
            <person name="Gaulin E."/>
        </authorList>
    </citation>
    <scope>NUCLEOTIDE SEQUENCE</scope>
    <source>
        <strain evidence="3">ATCC 38472_TT</strain>
    </source>
</reference>
<dbReference type="GO" id="GO:0008270">
    <property type="term" value="F:zinc ion binding"/>
    <property type="evidence" value="ECO:0007669"/>
    <property type="project" value="UniProtKB-KW"/>
</dbReference>
<dbReference type="InterPro" id="IPR013083">
    <property type="entry name" value="Znf_RING/FYVE/PHD"/>
</dbReference>
<keyword evidence="1" id="KW-0863">Zinc-finger</keyword>
<evidence type="ECO:0000259" key="2">
    <source>
        <dbReference type="PROSITE" id="PS50089"/>
    </source>
</evidence>
<gene>
    <name evidence="3" type="ORF">Poli38472_003357</name>
</gene>
<proteinExistence type="predicted"/>